<accession>A0ACD3QRT6</accession>
<organism evidence="1 2">
    <name type="scientific">Larimichthys crocea</name>
    <name type="common">Large yellow croaker</name>
    <name type="synonym">Pseudosciaena crocea</name>
    <dbReference type="NCBI Taxonomy" id="215358"/>
    <lineage>
        <taxon>Eukaryota</taxon>
        <taxon>Metazoa</taxon>
        <taxon>Chordata</taxon>
        <taxon>Craniata</taxon>
        <taxon>Vertebrata</taxon>
        <taxon>Euteleostomi</taxon>
        <taxon>Actinopterygii</taxon>
        <taxon>Neopterygii</taxon>
        <taxon>Teleostei</taxon>
        <taxon>Neoteleostei</taxon>
        <taxon>Acanthomorphata</taxon>
        <taxon>Eupercaria</taxon>
        <taxon>Sciaenidae</taxon>
        <taxon>Larimichthys</taxon>
    </lineage>
</organism>
<sequence length="108" mass="12394">MQSATSKVNEMSHKNSSNNTEVYFSKRLCVQHITESPWTLTLGIFYSLLKQPRRVSYFTSASPFTAILYWSTRTTHIVSAPRFAVKVIGFIGKWINSSGWLWRASCRV</sequence>
<comment type="caution">
    <text evidence="1">The sequence shown here is derived from an EMBL/GenBank/DDBJ whole genome shotgun (WGS) entry which is preliminary data.</text>
</comment>
<evidence type="ECO:0000313" key="1">
    <source>
        <dbReference type="EMBL" id="TMS09421.1"/>
    </source>
</evidence>
<protein>
    <submittedName>
        <fullName evidence="1">Uncharacterized protein</fullName>
    </submittedName>
</protein>
<gene>
    <name evidence="1" type="ORF">E3U43_002080</name>
</gene>
<proteinExistence type="predicted"/>
<dbReference type="EMBL" id="CM011688">
    <property type="protein sequence ID" value="TMS09421.1"/>
    <property type="molecule type" value="Genomic_DNA"/>
</dbReference>
<name>A0ACD3QRT6_LARCR</name>
<evidence type="ECO:0000313" key="2">
    <source>
        <dbReference type="Proteomes" id="UP000793456"/>
    </source>
</evidence>
<keyword evidence="2" id="KW-1185">Reference proteome</keyword>
<reference evidence="1" key="1">
    <citation type="submission" date="2018-11" db="EMBL/GenBank/DDBJ databases">
        <title>The sequence and de novo assembly of Larimichthys crocea genome using PacBio and Hi-C technologies.</title>
        <authorList>
            <person name="Xu P."/>
            <person name="Chen B."/>
            <person name="Zhou Z."/>
            <person name="Ke Q."/>
            <person name="Wu Y."/>
            <person name="Bai H."/>
            <person name="Pu F."/>
        </authorList>
    </citation>
    <scope>NUCLEOTIDE SEQUENCE</scope>
    <source>
        <tissue evidence="1">Muscle</tissue>
    </source>
</reference>
<dbReference type="Proteomes" id="UP000793456">
    <property type="component" value="Chromosome XV"/>
</dbReference>